<proteinExistence type="evidence at transcript level"/>
<sequence>MEEEIEGGVRTACKRPGEGVQWLTTGLGAVLFKWKRTAVEPTPTSRRALHDGIIFIMCSHSENDNVALALLSAPSERERFPAIFRGPSALLPGVFFDPRQADHLVHIRIHRSSSRSWSVSGLEE</sequence>
<reference evidence="1" key="1">
    <citation type="journal article" date="2011" name="Plant Physiol.">
        <title>Comprehensive sequence analysis of 24,783 barley full-length cDNAs derived from 12 clone libraries.</title>
        <authorList>
            <person name="Matsumoto T."/>
            <person name="Tanaka T."/>
            <person name="Sakai H."/>
            <person name="Amano N."/>
            <person name="Kanamori H."/>
            <person name="Kurita K."/>
            <person name="Kikuta A."/>
            <person name="Kamiya K."/>
            <person name="Yamamoto M."/>
            <person name="Ikawa H."/>
            <person name="Fujii N."/>
            <person name="Hori K."/>
            <person name="Itoh T."/>
            <person name="Sato K."/>
        </authorList>
    </citation>
    <scope>NUCLEOTIDE SEQUENCE</scope>
    <source>
        <tissue evidence="1">Shoot</tissue>
    </source>
</reference>
<name>F2CW73_HORVV</name>
<dbReference type="EMBL" id="AK355876">
    <property type="protein sequence ID" value="BAJ87094.1"/>
    <property type="molecule type" value="mRNA"/>
</dbReference>
<evidence type="ECO:0000313" key="1">
    <source>
        <dbReference type="EMBL" id="BAJ87094.1"/>
    </source>
</evidence>
<protein>
    <submittedName>
        <fullName evidence="1">Predicted protein</fullName>
    </submittedName>
</protein>
<accession>F2CW73</accession>
<organism evidence="1">
    <name type="scientific">Hordeum vulgare subsp. vulgare</name>
    <name type="common">Domesticated barley</name>
    <dbReference type="NCBI Taxonomy" id="112509"/>
    <lineage>
        <taxon>Eukaryota</taxon>
        <taxon>Viridiplantae</taxon>
        <taxon>Streptophyta</taxon>
        <taxon>Embryophyta</taxon>
        <taxon>Tracheophyta</taxon>
        <taxon>Spermatophyta</taxon>
        <taxon>Magnoliopsida</taxon>
        <taxon>Liliopsida</taxon>
        <taxon>Poales</taxon>
        <taxon>Poaceae</taxon>
        <taxon>BOP clade</taxon>
        <taxon>Pooideae</taxon>
        <taxon>Triticodae</taxon>
        <taxon>Triticeae</taxon>
        <taxon>Hordeinae</taxon>
        <taxon>Hordeum</taxon>
    </lineage>
</organism>
<dbReference type="AlphaFoldDB" id="F2CW73"/>